<feature type="chain" id="PRO_5044721554" description="Knottins-like domain-containing protein" evidence="1">
    <location>
        <begin position="25"/>
        <end position="82"/>
    </location>
</feature>
<keyword evidence="1" id="KW-0732">Signal</keyword>
<evidence type="ECO:0000313" key="3">
    <source>
        <dbReference type="EMBL" id="CAL4983922.1"/>
    </source>
</evidence>
<proteinExistence type="predicted"/>
<dbReference type="InterPro" id="IPR003614">
    <property type="entry name" value="Knottins"/>
</dbReference>
<evidence type="ECO:0000313" key="5">
    <source>
        <dbReference type="Proteomes" id="UP001497457"/>
    </source>
</evidence>
<sequence length="82" mass="8973">MAPSGRKNLSAAPTVFLLLVIVTAEMASVACNTCRHLSGNFRGWCFDRDGCTETCIHESNDNISGECHDFPLRCYCITNCSP</sequence>
<gene>
    <name evidence="3" type="ORF">URODEC1_LOCUS57274</name>
    <name evidence="4" type="ORF">URODEC1_LOCUS58761</name>
</gene>
<evidence type="ECO:0000259" key="2">
    <source>
        <dbReference type="Pfam" id="PF00304"/>
    </source>
</evidence>
<evidence type="ECO:0000313" key="4">
    <source>
        <dbReference type="EMBL" id="CAL4987323.1"/>
    </source>
</evidence>
<accession>A0ABC9AVU1</accession>
<feature type="signal peptide" evidence="1">
    <location>
        <begin position="1"/>
        <end position="24"/>
    </location>
</feature>
<dbReference type="Pfam" id="PF00304">
    <property type="entry name" value="Gamma-thionin"/>
    <property type="match status" value="1"/>
</dbReference>
<dbReference type="EMBL" id="OZ075132">
    <property type="protein sequence ID" value="CAL4983922.1"/>
    <property type="molecule type" value="Genomic_DNA"/>
</dbReference>
<organism evidence="4 5">
    <name type="scientific">Urochloa decumbens</name>
    <dbReference type="NCBI Taxonomy" id="240449"/>
    <lineage>
        <taxon>Eukaryota</taxon>
        <taxon>Viridiplantae</taxon>
        <taxon>Streptophyta</taxon>
        <taxon>Embryophyta</taxon>
        <taxon>Tracheophyta</taxon>
        <taxon>Spermatophyta</taxon>
        <taxon>Magnoliopsida</taxon>
        <taxon>Liliopsida</taxon>
        <taxon>Poales</taxon>
        <taxon>Poaceae</taxon>
        <taxon>PACMAD clade</taxon>
        <taxon>Panicoideae</taxon>
        <taxon>Panicodae</taxon>
        <taxon>Paniceae</taxon>
        <taxon>Melinidinae</taxon>
        <taxon>Urochloa</taxon>
    </lineage>
</organism>
<dbReference type="EMBL" id="OZ075133">
    <property type="protein sequence ID" value="CAL4987323.1"/>
    <property type="molecule type" value="Genomic_DNA"/>
</dbReference>
<dbReference type="InterPro" id="IPR036574">
    <property type="entry name" value="Scorpion_toxin-like_sf"/>
</dbReference>
<dbReference type="AlphaFoldDB" id="A0ABC9AVU1"/>
<evidence type="ECO:0000256" key="1">
    <source>
        <dbReference type="SAM" id="SignalP"/>
    </source>
</evidence>
<feature type="domain" description="Knottins-like" evidence="2">
    <location>
        <begin position="33"/>
        <end position="80"/>
    </location>
</feature>
<keyword evidence="5" id="KW-1185">Reference proteome</keyword>
<dbReference type="SUPFAM" id="SSF57095">
    <property type="entry name" value="Scorpion toxin-like"/>
    <property type="match status" value="1"/>
</dbReference>
<dbReference type="Proteomes" id="UP001497457">
    <property type="component" value="Chromosome 23rd"/>
</dbReference>
<dbReference type="Gene3D" id="3.30.30.10">
    <property type="entry name" value="Knottin, scorpion toxin-like"/>
    <property type="match status" value="1"/>
</dbReference>
<name>A0ABC9AVU1_9POAL</name>
<dbReference type="Proteomes" id="UP001497457">
    <property type="component" value="Chromosome 22rd"/>
</dbReference>
<reference evidence="4" key="1">
    <citation type="submission" date="2024-10" db="EMBL/GenBank/DDBJ databases">
        <authorList>
            <person name="Ryan C."/>
        </authorList>
    </citation>
    <scope>NUCLEOTIDE SEQUENCE [LARGE SCALE GENOMIC DNA]</scope>
</reference>
<protein>
    <recommendedName>
        <fullName evidence="2">Knottins-like domain-containing protein</fullName>
    </recommendedName>
</protein>